<accession>A0A1U7J922</accession>
<evidence type="ECO:0000313" key="2">
    <source>
        <dbReference type="Proteomes" id="UP000185557"/>
    </source>
</evidence>
<name>A0A1U7J922_9CYAN</name>
<dbReference type="Proteomes" id="UP000185557">
    <property type="component" value="Unassembled WGS sequence"/>
</dbReference>
<gene>
    <name evidence="1" type="ORF">NIES30_04130</name>
</gene>
<reference evidence="1 2" key="1">
    <citation type="submission" date="2016-11" db="EMBL/GenBank/DDBJ databases">
        <title>Draft Genome Sequences of Nine Cyanobacterial Strains from Diverse Habitats.</title>
        <authorList>
            <person name="Zhu T."/>
            <person name="Hou S."/>
            <person name="Lu X."/>
            <person name="Hess W.R."/>
        </authorList>
    </citation>
    <scope>NUCLEOTIDE SEQUENCE [LARGE SCALE GENOMIC DNA]</scope>
    <source>
        <strain evidence="1 2">NIES-30</strain>
    </source>
</reference>
<dbReference type="RefSeq" id="WP_073607148.1">
    <property type="nucleotide sequence ID" value="NZ_MRCG01000002.1"/>
</dbReference>
<dbReference type="AlphaFoldDB" id="A0A1U7J922"/>
<comment type="caution">
    <text evidence="1">The sequence shown here is derived from an EMBL/GenBank/DDBJ whole genome shotgun (WGS) entry which is preliminary data.</text>
</comment>
<proteinExistence type="predicted"/>
<evidence type="ECO:0000313" key="1">
    <source>
        <dbReference type="EMBL" id="OKH49908.1"/>
    </source>
</evidence>
<dbReference type="EMBL" id="MRCG01000002">
    <property type="protein sequence ID" value="OKH49908.1"/>
    <property type="molecule type" value="Genomic_DNA"/>
</dbReference>
<dbReference type="OrthoDB" id="426466at2"/>
<organism evidence="1 2">
    <name type="scientific">Phormidium tenue NIES-30</name>
    <dbReference type="NCBI Taxonomy" id="549789"/>
    <lineage>
        <taxon>Bacteria</taxon>
        <taxon>Bacillati</taxon>
        <taxon>Cyanobacteriota</taxon>
        <taxon>Cyanophyceae</taxon>
        <taxon>Oscillatoriophycideae</taxon>
        <taxon>Oscillatoriales</taxon>
        <taxon>Oscillatoriaceae</taxon>
        <taxon>Phormidium</taxon>
    </lineage>
</organism>
<protein>
    <submittedName>
        <fullName evidence="1">Uncharacterized protein</fullName>
    </submittedName>
</protein>
<keyword evidence="2" id="KW-1185">Reference proteome</keyword>
<dbReference type="STRING" id="549789.NIES30_04130"/>
<sequence>MFEYLSPRSLATPQEVIEYLELQQAAQDFRLEVEHRVKLEAYYQWYDQVAAENRRDLEQMRSEANLLTWFSRRPV</sequence>